<protein>
    <recommendedName>
        <fullName evidence="1">SLH domain-containing protein</fullName>
    </recommendedName>
</protein>
<proteinExistence type="predicted"/>
<keyword evidence="3" id="KW-1185">Reference proteome</keyword>
<dbReference type="InterPro" id="IPR012338">
    <property type="entry name" value="Beta-lactam/transpept-like"/>
</dbReference>
<dbReference type="InterPro" id="IPR001466">
    <property type="entry name" value="Beta-lactam-related"/>
</dbReference>
<dbReference type="Proteomes" id="UP000681526">
    <property type="component" value="Unassembled WGS sequence"/>
</dbReference>
<sequence>MQNTRIVRQMFLLPVLIFALLFIPLAGANAVPQEADSPPPQPPGLADPEELEAFADRFFQKREIMEKQIPGAVLVIVKDGDVWLAKGYGYADLENRVPVDPENTLFRLASITKVFTAVSVMQQVEQGKIALDQDVRRYLGDIRLENKTNTPLTVEHLLTHSTGFDRVDSPPGGLIKFDPEEADSLEDYVRTYLPAVVRKPGEAYIYDNNASMLQGYIVQRVTGMPFSQYLEEHLFKPLGMKHTSLLVTEENLGRLATAYVDQNVPLPFYSINPVENPQGGIVSTGSDMARFMLALLNGGTLDGAQILKPETIRTMQTPKRSIHPKVPQIGYGFEFAFHEAFNGQSVVGKGGDLPGYSSWMYLLPEQNIGIFIAYNKTENDDMTDARELFFKAFMNHYFPAAGQPADYPSEAEQLKRFEGLYRDLRVGYVVTRVYVGDDGQLTAENLLGRQKLRQIDPLLFLDEEGAPVAFKEGESGEIRYMYSRANIVSWSEKMPEPAPFRDVDAQHPYAAYINYLHQLQIVQGNADGTFAPDQPITRAEFIAWVLDWLGIPGYNSPAPWFRDIAGHPLAGEIQAATDALLVTGTPSGDFHPDQVITRQEAAVIIWRLMAQLGFQPMEAPVTDETDEWAAEAVMNMVAYELYGPEVQPDASGAVDYQSKRPMTRQEAAALIYQISMFF</sequence>
<comment type="caution">
    <text evidence="2">The sequence shown here is derived from an EMBL/GenBank/DDBJ whole genome shotgun (WGS) entry which is preliminary data.</text>
</comment>
<dbReference type="SUPFAM" id="SSF56601">
    <property type="entry name" value="beta-lactamase/transpeptidase-like"/>
    <property type="match status" value="1"/>
</dbReference>
<dbReference type="Gene3D" id="3.40.710.10">
    <property type="entry name" value="DD-peptidase/beta-lactamase superfamily"/>
    <property type="match status" value="1"/>
</dbReference>
<feature type="domain" description="SLH" evidence="1">
    <location>
        <begin position="561"/>
        <end position="619"/>
    </location>
</feature>
<organism evidence="2 3">
    <name type="scientific">Thermobacillus xylanilyticus</name>
    <dbReference type="NCBI Taxonomy" id="76633"/>
    <lineage>
        <taxon>Bacteria</taxon>
        <taxon>Bacillati</taxon>
        <taxon>Bacillota</taxon>
        <taxon>Bacilli</taxon>
        <taxon>Bacillales</taxon>
        <taxon>Paenibacillaceae</taxon>
        <taxon>Thermobacillus</taxon>
    </lineage>
</organism>
<evidence type="ECO:0000259" key="1">
    <source>
        <dbReference type="PROSITE" id="PS51272"/>
    </source>
</evidence>
<dbReference type="PANTHER" id="PTHR46825">
    <property type="entry name" value="D-ALANYL-D-ALANINE-CARBOXYPEPTIDASE/ENDOPEPTIDASE AMPH"/>
    <property type="match status" value="1"/>
</dbReference>
<name>A0ABN7S7X9_THEXY</name>
<evidence type="ECO:0000313" key="2">
    <source>
        <dbReference type="EMBL" id="CAG5091287.1"/>
    </source>
</evidence>
<feature type="domain" description="SLH" evidence="1">
    <location>
        <begin position="496"/>
        <end position="559"/>
    </location>
</feature>
<dbReference type="RefSeq" id="WP_213485512.1">
    <property type="nucleotide sequence ID" value="NZ_CAJRAY010000080.1"/>
</dbReference>
<evidence type="ECO:0000313" key="3">
    <source>
        <dbReference type="Proteomes" id="UP000681526"/>
    </source>
</evidence>
<dbReference type="EMBL" id="CAJRAY010000080">
    <property type="protein sequence ID" value="CAG5091287.1"/>
    <property type="molecule type" value="Genomic_DNA"/>
</dbReference>
<dbReference type="InterPro" id="IPR050491">
    <property type="entry name" value="AmpC-like"/>
</dbReference>
<reference evidence="2 3" key="1">
    <citation type="submission" date="2021-04" db="EMBL/GenBank/DDBJ databases">
        <authorList>
            <person name="Rakotoarivonina H."/>
        </authorList>
    </citation>
    <scope>NUCLEOTIDE SEQUENCE [LARGE SCALE GENOMIC DNA]</scope>
    <source>
        <strain evidence="2 3">XE</strain>
    </source>
</reference>
<dbReference type="PANTHER" id="PTHR46825:SF9">
    <property type="entry name" value="BETA-LACTAMASE-RELATED DOMAIN-CONTAINING PROTEIN"/>
    <property type="match status" value="1"/>
</dbReference>
<accession>A0ABN7S7X9</accession>
<dbReference type="Pfam" id="PF00144">
    <property type="entry name" value="Beta-lactamase"/>
    <property type="match status" value="1"/>
</dbReference>
<dbReference type="PROSITE" id="PS51272">
    <property type="entry name" value="SLH"/>
    <property type="match status" value="2"/>
</dbReference>
<dbReference type="Pfam" id="PF00395">
    <property type="entry name" value="SLH"/>
    <property type="match status" value="2"/>
</dbReference>
<gene>
    <name evidence="2" type="primary">txxe 3069</name>
    <name evidence="2" type="ORF">TXXE_15435</name>
</gene>
<dbReference type="InterPro" id="IPR001119">
    <property type="entry name" value="SLH_dom"/>
</dbReference>